<evidence type="ECO:0000313" key="4">
    <source>
        <dbReference type="EMBL" id="MBB3998573.1"/>
    </source>
</evidence>
<dbReference type="InterPro" id="IPR000073">
    <property type="entry name" value="AB_hydrolase_1"/>
</dbReference>
<gene>
    <name evidence="4" type="ORF">GGR04_002414</name>
</gene>
<evidence type="ECO:0000259" key="3">
    <source>
        <dbReference type="Pfam" id="PF00561"/>
    </source>
</evidence>
<feature type="chain" id="PRO_5031104118" evidence="2">
    <location>
        <begin position="26"/>
        <end position="299"/>
    </location>
</feature>
<feature type="compositionally biased region" description="Polar residues" evidence="1">
    <location>
        <begin position="285"/>
        <end position="299"/>
    </location>
</feature>
<protein>
    <submittedName>
        <fullName evidence="4">Pimeloyl-ACP methyl ester carboxylesterase</fullName>
    </submittedName>
</protein>
<dbReference type="Proteomes" id="UP000542776">
    <property type="component" value="Unassembled WGS sequence"/>
</dbReference>
<dbReference type="PRINTS" id="PR00111">
    <property type="entry name" value="ABHYDROLASE"/>
</dbReference>
<dbReference type="InterPro" id="IPR029058">
    <property type="entry name" value="AB_hydrolase_fold"/>
</dbReference>
<dbReference type="Gene3D" id="3.40.50.1820">
    <property type="entry name" value="alpha/beta hydrolase"/>
    <property type="match status" value="1"/>
</dbReference>
<dbReference type="RefSeq" id="WP_183200107.1">
    <property type="nucleotide sequence ID" value="NZ_JACIEK010000005.1"/>
</dbReference>
<dbReference type="PANTHER" id="PTHR46331:SF2">
    <property type="entry name" value="VALACYCLOVIR HYDROLASE"/>
    <property type="match status" value="1"/>
</dbReference>
<comment type="caution">
    <text evidence="4">The sequence shown here is derived from an EMBL/GenBank/DDBJ whole genome shotgun (WGS) entry which is preliminary data.</text>
</comment>
<dbReference type="Pfam" id="PF00561">
    <property type="entry name" value="Abhydrolase_1"/>
    <property type="match status" value="1"/>
</dbReference>
<dbReference type="SUPFAM" id="SSF53474">
    <property type="entry name" value="alpha/beta-Hydrolases"/>
    <property type="match status" value="1"/>
</dbReference>
<organism evidence="4 5">
    <name type="scientific">Aureimonas pseudogalii</name>
    <dbReference type="NCBI Taxonomy" id="1744844"/>
    <lineage>
        <taxon>Bacteria</taxon>
        <taxon>Pseudomonadati</taxon>
        <taxon>Pseudomonadota</taxon>
        <taxon>Alphaproteobacteria</taxon>
        <taxon>Hyphomicrobiales</taxon>
        <taxon>Aurantimonadaceae</taxon>
        <taxon>Aureimonas</taxon>
    </lineage>
</organism>
<keyword evidence="2" id="KW-0732">Signal</keyword>
<reference evidence="4 5" key="1">
    <citation type="submission" date="2020-08" db="EMBL/GenBank/DDBJ databases">
        <title>Genomic Encyclopedia of Type Strains, Phase IV (KMG-IV): sequencing the most valuable type-strain genomes for metagenomic binning, comparative biology and taxonomic classification.</title>
        <authorList>
            <person name="Goeker M."/>
        </authorList>
    </citation>
    <scope>NUCLEOTIDE SEQUENCE [LARGE SCALE GENOMIC DNA]</scope>
    <source>
        <strain evidence="4 5">DSM 102238</strain>
    </source>
</reference>
<feature type="region of interest" description="Disordered" evidence="1">
    <location>
        <begin position="277"/>
        <end position="299"/>
    </location>
</feature>
<feature type="domain" description="AB hydrolase-1" evidence="3">
    <location>
        <begin position="55"/>
        <end position="152"/>
    </location>
</feature>
<sequence length="299" mass="31758">MHRSVAGLGLAVCLVLGTGSHHVSAFAPELQPDQIGFADVNDIRMFFRVYGSGSPVLLIHGGLSDSRVWRAQLDALALDHEVILADSRGQGRSTRTDAPITYDLMADDYLKLLDRLGIDKTALVGWSDGGIIGLDIAIKHPERLSRLFVQAANASPDGVKHYDAATAVVPELRHYDDVADEIHALWANEPNFTAADLASIRVPTEVVIGDHDEAISRRHTEYMAATIPGAKLVILPDVGHSAPLEDPEGYASAVLAFLDQPDELGTADDTLVAGFAGSAEPDALTPSSANADSPTAASR</sequence>
<dbReference type="PANTHER" id="PTHR46331">
    <property type="entry name" value="VALACYCLOVIR HYDROLASE"/>
    <property type="match status" value="1"/>
</dbReference>
<evidence type="ECO:0000256" key="1">
    <source>
        <dbReference type="SAM" id="MobiDB-lite"/>
    </source>
</evidence>
<dbReference type="EMBL" id="JACIEK010000005">
    <property type="protein sequence ID" value="MBB3998573.1"/>
    <property type="molecule type" value="Genomic_DNA"/>
</dbReference>
<name>A0A7W6EC12_9HYPH</name>
<dbReference type="GO" id="GO:0017171">
    <property type="term" value="F:serine hydrolase activity"/>
    <property type="evidence" value="ECO:0007669"/>
    <property type="project" value="TreeGrafter"/>
</dbReference>
<evidence type="ECO:0000313" key="5">
    <source>
        <dbReference type="Proteomes" id="UP000542776"/>
    </source>
</evidence>
<accession>A0A7W6EC12</accession>
<proteinExistence type="predicted"/>
<evidence type="ECO:0000256" key="2">
    <source>
        <dbReference type="SAM" id="SignalP"/>
    </source>
</evidence>
<keyword evidence="5" id="KW-1185">Reference proteome</keyword>
<dbReference type="AlphaFoldDB" id="A0A7W6EC12"/>
<feature type="signal peptide" evidence="2">
    <location>
        <begin position="1"/>
        <end position="25"/>
    </location>
</feature>